<dbReference type="Proteomes" id="UP000298284">
    <property type="component" value="Unassembled WGS sequence"/>
</dbReference>
<keyword evidence="3" id="KW-0288">FMN</keyword>
<name>A0A4Z0ML85_9BACT</name>
<comment type="cofactor">
    <cofactor evidence="1">
        <name>FMN</name>
        <dbReference type="ChEBI" id="CHEBI:58210"/>
    </cofactor>
</comment>
<organism evidence="6 7">
    <name type="scientific">Hymenobacter wooponensis</name>
    <dbReference type="NCBI Taxonomy" id="1525360"/>
    <lineage>
        <taxon>Bacteria</taxon>
        <taxon>Pseudomonadati</taxon>
        <taxon>Bacteroidota</taxon>
        <taxon>Cytophagia</taxon>
        <taxon>Cytophagales</taxon>
        <taxon>Hymenobacteraceae</taxon>
        <taxon>Hymenobacter</taxon>
    </lineage>
</organism>
<comment type="similarity">
    <text evidence="4">Belongs to the flavoredoxin family.</text>
</comment>
<dbReference type="InterPro" id="IPR012349">
    <property type="entry name" value="Split_barrel_FMN-bd"/>
</dbReference>
<reference evidence="6 7" key="1">
    <citation type="submission" date="2019-04" db="EMBL/GenBank/DDBJ databases">
        <authorList>
            <person name="Feng G."/>
            <person name="Zhang J."/>
            <person name="Zhu H."/>
        </authorList>
    </citation>
    <scope>NUCLEOTIDE SEQUENCE [LARGE SCALE GENOMIC DNA]</scope>
    <source>
        <strain evidence="6 7">JCM 19491</strain>
    </source>
</reference>
<dbReference type="PANTHER" id="PTHR33798">
    <property type="entry name" value="FLAVOPROTEIN OXYGENASE"/>
    <property type="match status" value="1"/>
</dbReference>
<evidence type="ECO:0000313" key="7">
    <source>
        <dbReference type="Proteomes" id="UP000298284"/>
    </source>
</evidence>
<dbReference type="Pfam" id="PF01613">
    <property type="entry name" value="Flavin_Reduct"/>
    <property type="match status" value="1"/>
</dbReference>
<dbReference type="Gene3D" id="2.30.110.10">
    <property type="entry name" value="Electron Transport, Fmn-binding Protein, Chain A"/>
    <property type="match status" value="1"/>
</dbReference>
<evidence type="ECO:0000256" key="1">
    <source>
        <dbReference type="ARBA" id="ARBA00001917"/>
    </source>
</evidence>
<gene>
    <name evidence="6" type="ORF">EU557_10785</name>
</gene>
<evidence type="ECO:0000256" key="4">
    <source>
        <dbReference type="ARBA" id="ARBA00038054"/>
    </source>
</evidence>
<dbReference type="InterPro" id="IPR002563">
    <property type="entry name" value="Flavin_Rdtase-like_dom"/>
</dbReference>
<dbReference type="SMART" id="SM00903">
    <property type="entry name" value="Flavin_Reduct"/>
    <property type="match status" value="1"/>
</dbReference>
<protein>
    <submittedName>
        <fullName evidence="6">Flavin reductase family protein</fullName>
    </submittedName>
</protein>
<dbReference type="SUPFAM" id="SSF50475">
    <property type="entry name" value="FMN-binding split barrel"/>
    <property type="match status" value="1"/>
</dbReference>
<evidence type="ECO:0000256" key="2">
    <source>
        <dbReference type="ARBA" id="ARBA00022630"/>
    </source>
</evidence>
<dbReference type="EMBL" id="SRKZ01000003">
    <property type="protein sequence ID" value="TGD80321.1"/>
    <property type="molecule type" value="Genomic_DNA"/>
</dbReference>
<dbReference type="GO" id="GO:0016646">
    <property type="term" value="F:oxidoreductase activity, acting on the CH-NH group of donors, NAD or NADP as acceptor"/>
    <property type="evidence" value="ECO:0007669"/>
    <property type="project" value="UniProtKB-ARBA"/>
</dbReference>
<evidence type="ECO:0000259" key="5">
    <source>
        <dbReference type="SMART" id="SM00903"/>
    </source>
</evidence>
<dbReference type="PANTHER" id="PTHR33798:SF5">
    <property type="entry name" value="FLAVIN REDUCTASE LIKE DOMAIN-CONTAINING PROTEIN"/>
    <property type="match status" value="1"/>
</dbReference>
<sequence>MPHFTADDLAGLEKVFRLNLVNSVTGYKPANLVGTAAPDGATNLAVISSVVHLGSNPALIGFVMRPASVPRHTYENIQATGRYTINHVHSGIMREAHYTSANFPREVSEFEACGLTPEYRDDFSAPYVQGSRVQMGLELAQELPIEINGTILLIGRVVQLYLADDVMRPDGSLNLPAADSVCLSGLDTYHTATAQARYGYARPNQPMPELPLA</sequence>
<proteinExistence type="inferred from homology"/>
<accession>A0A4Z0ML85</accession>
<dbReference type="OrthoDB" id="5293996at2"/>
<dbReference type="GO" id="GO:0010181">
    <property type="term" value="F:FMN binding"/>
    <property type="evidence" value="ECO:0007669"/>
    <property type="project" value="InterPro"/>
</dbReference>
<comment type="caution">
    <text evidence="6">The sequence shown here is derived from an EMBL/GenBank/DDBJ whole genome shotgun (WGS) entry which is preliminary data.</text>
</comment>
<dbReference type="AlphaFoldDB" id="A0A4Z0ML85"/>
<feature type="domain" description="Flavin reductase like" evidence="5">
    <location>
        <begin position="23"/>
        <end position="172"/>
    </location>
</feature>
<keyword evidence="2" id="KW-0285">Flavoprotein</keyword>
<evidence type="ECO:0000313" key="6">
    <source>
        <dbReference type="EMBL" id="TGD80321.1"/>
    </source>
</evidence>
<evidence type="ECO:0000256" key="3">
    <source>
        <dbReference type="ARBA" id="ARBA00022643"/>
    </source>
</evidence>
<dbReference type="RefSeq" id="WP_135530476.1">
    <property type="nucleotide sequence ID" value="NZ_SRKZ01000003.1"/>
</dbReference>
<keyword evidence="7" id="KW-1185">Reference proteome</keyword>